<evidence type="ECO:0008006" key="4">
    <source>
        <dbReference type="Google" id="ProtNLM"/>
    </source>
</evidence>
<dbReference type="Proteomes" id="UP000254545">
    <property type="component" value="Unassembled WGS sequence"/>
</dbReference>
<organism evidence="2 3">
    <name type="scientific">Klebsiella variicola</name>
    <dbReference type="NCBI Taxonomy" id="244366"/>
    <lineage>
        <taxon>Bacteria</taxon>
        <taxon>Pseudomonadati</taxon>
        <taxon>Pseudomonadota</taxon>
        <taxon>Gammaproteobacteria</taxon>
        <taxon>Enterobacterales</taxon>
        <taxon>Enterobacteriaceae</taxon>
        <taxon>Klebsiella/Raoultella group</taxon>
        <taxon>Klebsiella</taxon>
        <taxon>Klebsiella pneumoniae complex</taxon>
    </lineage>
</organism>
<accession>A0A7H4MJ16</accession>
<evidence type="ECO:0000256" key="1">
    <source>
        <dbReference type="SAM" id="MobiDB-lite"/>
    </source>
</evidence>
<gene>
    <name evidence="2" type="ORF">NCTC9177_04213</name>
</gene>
<comment type="caution">
    <text evidence="2">The sequence shown here is derived from an EMBL/GenBank/DDBJ whole genome shotgun (WGS) entry which is preliminary data.</text>
</comment>
<dbReference type="EMBL" id="UGKR01000003">
    <property type="protein sequence ID" value="STS90316.1"/>
    <property type="molecule type" value="Genomic_DNA"/>
</dbReference>
<name>A0A7H4MJ16_KLEVA</name>
<sequence>MKGKYKAAIALVLVLVLLPLTLLLTLTHWVPTLAGIWLPVGTRISLQESPRLTRSALLIPDLRYLVGDCELARVTDTRLSRPSRWRLHIGQLDINSACLSKLPASEPTPGSPRTLAEWQSMLPYSWLTIDNLRLSPWEKWQGRLVMSLTPAQQDIGFAGKELSLQARLRGQALTVSQFSARLTDDQPPVKLVGTFHLPLVPDGLPVDGQMQGTFEFPQTAEWIDAELEWQHNRGQLLVTPRGEVEPILDLPWEITPERITISDGRWRTRYQNYPLSGRVALSVGNWQQGTEQMTVSGRLNVLTEGHAGKRQRGAEYRSGQAKHG</sequence>
<protein>
    <recommendedName>
        <fullName evidence="4">Dicarboxylate transport</fullName>
    </recommendedName>
</protein>
<feature type="region of interest" description="Disordered" evidence="1">
    <location>
        <begin position="304"/>
        <end position="324"/>
    </location>
</feature>
<reference evidence="2 3" key="1">
    <citation type="submission" date="2018-06" db="EMBL/GenBank/DDBJ databases">
        <authorList>
            <consortium name="Pathogen Informatics"/>
            <person name="Doyle S."/>
        </authorList>
    </citation>
    <scope>NUCLEOTIDE SEQUENCE [LARGE SCALE GENOMIC DNA]</scope>
    <source>
        <strain evidence="2 3">NCTC9177</strain>
    </source>
</reference>
<evidence type="ECO:0000313" key="3">
    <source>
        <dbReference type="Proteomes" id="UP000254545"/>
    </source>
</evidence>
<dbReference type="InterPro" id="IPR021730">
    <property type="entry name" value="YdbH"/>
</dbReference>
<dbReference type="Pfam" id="PF11739">
    <property type="entry name" value="YdbH-like"/>
    <property type="match status" value="1"/>
</dbReference>
<evidence type="ECO:0000313" key="2">
    <source>
        <dbReference type="EMBL" id="STS90316.1"/>
    </source>
</evidence>
<dbReference type="AlphaFoldDB" id="A0A7H4MJ16"/>
<proteinExistence type="predicted"/>